<evidence type="ECO:0000259" key="5">
    <source>
        <dbReference type="Pfam" id="PF02441"/>
    </source>
</evidence>
<comment type="function">
    <text evidence="4">Catalyzes two steps in the biosynthesis of coenzyme A. In the first step cysteine is conjugated to 4'-phosphopantothenate to form 4-phosphopantothenoylcysteine, in the latter compound is decarboxylated to form 4'-phosphopantotheine.</text>
</comment>
<evidence type="ECO:0000256" key="1">
    <source>
        <dbReference type="ARBA" id="ARBA00022793"/>
    </source>
</evidence>
<feature type="domain" description="DNA/pantothenate metabolism flavoprotein C-terminal" evidence="6">
    <location>
        <begin position="203"/>
        <end position="413"/>
    </location>
</feature>
<evidence type="ECO:0000256" key="4">
    <source>
        <dbReference type="RuleBase" id="RU364078"/>
    </source>
</evidence>
<evidence type="ECO:0000313" key="7">
    <source>
        <dbReference type="EMBL" id="QQP89706.1"/>
    </source>
</evidence>
<feature type="binding site" evidence="3">
    <location>
        <position position="295"/>
    </location>
    <ligand>
        <name>CTP</name>
        <dbReference type="ChEBI" id="CHEBI:37563"/>
    </ligand>
</feature>
<proteinExistence type="inferred from homology"/>
<keyword evidence="3 4" id="KW-0436">Ligase</keyword>
<dbReference type="InterPro" id="IPR007085">
    <property type="entry name" value="DNA/pantothenate-metab_flavo_C"/>
</dbReference>
<feature type="binding site" evidence="3">
    <location>
        <position position="360"/>
    </location>
    <ligand>
        <name>CTP</name>
        <dbReference type="ChEBI" id="CHEBI:37563"/>
    </ligand>
</feature>
<keyword evidence="3" id="KW-0460">Magnesium</keyword>
<dbReference type="SUPFAM" id="SSF102645">
    <property type="entry name" value="CoaB-like"/>
    <property type="match status" value="1"/>
</dbReference>
<dbReference type="Proteomes" id="UP000595197">
    <property type="component" value="Chromosome"/>
</dbReference>
<dbReference type="PANTHER" id="PTHR14359">
    <property type="entry name" value="HOMO-OLIGOMERIC FLAVIN CONTAINING CYS DECARBOXYLASE FAMILY"/>
    <property type="match status" value="1"/>
</dbReference>
<comment type="function">
    <text evidence="3">Catalyzes two sequential steps in the biosynthesis of coenzyme A. In the first step cysteine is conjugated to 4'-phosphopantothenate to form 4-phosphopantothenoylcysteine. In the second step the latter compound is decarboxylated to form 4'-phosphopantotheine.</text>
</comment>
<evidence type="ECO:0000259" key="6">
    <source>
        <dbReference type="Pfam" id="PF04127"/>
    </source>
</evidence>
<name>A0ABX7B5T1_9PROT</name>
<comment type="catalytic activity">
    <reaction evidence="3 4">
        <text>N-[(R)-4-phosphopantothenoyl]-L-cysteine + H(+) = (R)-4'-phosphopantetheine + CO2</text>
        <dbReference type="Rhea" id="RHEA:16793"/>
        <dbReference type="ChEBI" id="CHEBI:15378"/>
        <dbReference type="ChEBI" id="CHEBI:16526"/>
        <dbReference type="ChEBI" id="CHEBI:59458"/>
        <dbReference type="ChEBI" id="CHEBI:61723"/>
        <dbReference type="EC" id="4.1.1.36"/>
    </reaction>
</comment>
<dbReference type="Pfam" id="PF04127">
    <property type="entry name" value="DFP"/>
    <property type="match status" value="1"/>
</dbReference>
<organism evidence="7 8">
    <name type="scientific">Skermanella cutis</name>
    <dbReference type="NCBI Taxonomy" id="2775420"/>
    <lineage>
        <taxon>Bacteria</taxon>
        <taxon>Pseudomonadati</taxon>
        <taxon>Pseudomonadota</taxon>
        <taxon>Alphaproteobacteria</taxon>
        <taxon>Rhodospirillales</taxon>
        <taxon>Azospirillaceae</taxon>
        <taxon>Skermanella</taxon>
    </lineage>
</organism>
<gene>
    <name evidence="3 7" type="primary">coaBC</name>
    <name evidence="7" type="ORF">IGS68_27735</name>
</gene>
<dbReference type="GO" id="GO:0004632">
    <property type="term" value="F:phosphopantothenate--cysteine ligase activity"/>
    <property type="evidence" value="ECO:0007669"/>
    <property type="project" value="UniProtKB-EC"/>
</dbReference>
<dbReference type="InterPro" id="IPR036551">
    <property type="entry name" value="Flavin_trans-like"/>
</dbReference>
<dbReference type="InterPro" id="IPR003382">
    <property type="entry name" value="Flavoprotein"/>
</dbReference>
<keyword evidence="3 4" id="KW-0288">FMN</keyword>
<evidence type="ECO:0000313" key="8">
    <source>
        <dbReference type="Proteomes" id="UP000595197"/>
    </source>
</evidence>
<evidence type="ECO:0000256" key="3">
    <source>
        <dbReference type="HAMAP-Rule" id="MF_02225"/>
    </source>
</evidence>
<dbReference type="EMBL" id="CP067420">
    <property type="protein sequence ID" value="QQP89706.1"/>
    <property type="molecule type" value="Genomic_DNA"/>
</dbReference>
<evidence type="ECO:0000256" key="2">
    <source>
        <dbReference type="ARBA" id="ARBA00023239"/>
    </source>
</evidence>
<dbReference type="Pfam" id="PF02441">
    <property type="entry name" value="Flavoprotein"/>
    <property type="match status" value="1"/>
</dbReference>
<comment type="catalytic activity">
    <reaction evidence="3 4">
        <text>(R)-4'-phosphopantothenate + L-cysteine + CTP = N-[(R)-4-phosphopantothenoyl]-L-cysteine + CMP + diphosphate + H(+)</text>
        <dbReference type="Rhea" id="RHEA:19397"/>
        <dbReference type="ChEBI" id="CHEBI:10986"/>
        <dbReference type="ChEBI" id="CHEBI:15378"/>
        <dbReference type="ChEBI" id="CHEBI:33019"/>
        <dbReference type="ChEBI" id="CHEBI:35235"/>
        <dbReference type="ChEBI" id="CHEBI:37563"/>
        <dbReference type="ChEBI" id="CHEBI:59458"/>
        <dbReference type="ChEBI" id="CHEBI:60377"/>
        <dbReference type="EC" id="6.3.2.5"/>
    </reaction>
</comment>
<comment type="pathway">
    <text evidence="3 4">Cofactor biosynthesis; coenzyme A biosynthesis; CoA from (R)-pantothenate: step 3/5.</text>
</comment>
<dbReference type="EC" id="4.1.1.36" evidence="3"/>
<keyword evidence="3" id="KW-0511">Multifunctional enzyme</keyword>
<feature type="binding site" evidence="3">
    <location>
        <begin position="322"/>
        <end position="325"/>
    </location>
    <ligand>
        <name>CTP</name>
        <dbReference type="ChEBI" id="CHEBI:37563"/>
    </ligand>
</feature>
<dbReference type="NCBIfam" id="TIGR00521">
    <property type="entry name" value="coaBC_dfp"/>
    <property type="match status" value="1"/>
</dbReference>
<dbReference type="Gene3D" id="3.40.50.10300">
    <property type="entry name" value="CoaB-like"/>
    <property type="match status" value="1"/>
</dbReference>
<comment type="similarity">
    <text evidence="3 4">In the C-terminal section; belongs to the PPC synthetase family.</text>
</comment>
<protein>
    <recommendedName>
        <fullName evidence="3">Coenzyme A biosynthesis bifunctional protein CoaBC</fullName>
    </recommendedName>
    <alternativeName>
        <fullName evidence="3">DNA/pantothenate metabolism flavoprotein</fullName>
    </alternativeName>
    <alternativeName>
        <fullName evidence="3">Phosphopantothenoylcysteine synthetase/decarboxylase</fullName>
        <shortName evidence="3">PPCS-PPCDC</shortName>
    </alternativeName>
    <domain>
        <recommendedName>
            <fullName evidence="3">Phosphopantothenoylcysteine decarboxylase</fullName>
            <shortName evidence="3">PPC decarboxylase</shortName>
            <shortName evidence="3">PPC-DC</shortName>
            <ecNumber evidence="3">4.1.1.36</ecNumber>
        </recommendedName>
        <alternativeName>
            <fullName evidence="3">CoaC</fullName>
        </alternativeName>
    </domain>
    <domain>
        <recommendedName>
            <fullName evidence="3">Phosphopantothenate--cysteine ligase</fullName>
            <ecNumber evidence="3">6.3.2.5</ecNumber>
        </recommendedName>
        <alternativeName>
            <fullName evidence="3">CoaB</fullName>
        </alternativeName>
        <alternativeName>
            <fullName evidence="3">Phosphopantothenoylcysteine synthetase</fullName>
            <shortName evidence="3">PPC synthetase</shortName>
            <shortName evidence="3">PPC-S</shortName>
        </alternativeName>
    </domain>
</protein>
<feature type="active site" description="Proton donor" evidence="3">
    <location>
        <position position="167"/>
    </location>
</feature>
<feature type="binding site" evidence="3">
    <location>
        <position position="305"/>
    </location>
    <ligand>
        <name>CTP</name>
        <dbReference type="ChEBI" id="CHEBI:37563"/>
    </ligand>
</feature>
<feature type="binding site" evidence="3">
    <location>
        <position position="356"/>
    </location>
    <ligand>
        <name>CTP</name>
        <dbReference type="ChEBI" id="CHEBI:37563"/>
    </ligand>
</feature>
<keyword evidence="8" id="KW-1185">Reference proteome</keyword>
<dbReference type="PANTHER" id="PTHR14359:SF6">
    <property type="entry name" value="PHOSPHOPANTOTHENOYLCYSTEINE DECARBOXYLASE"/>
    <property type="match status" value="1"/>
</dbReference>
<dbReference type="InterPro" id="IPR005252">
    <property type="entry name" value="CoaBC"/>
</dbReference>
<keyword evidence="1 3" id="KW-0210">Decarboxylase</keyword>
<feature type="region of interest" description="Phosphopantothenoylcysteine decarboxylase" evidence="3">
    <location>
        <begin position="1"/>
        <end position="207"/>
    </location>
</feature>
<comment type="pathway">
    <text evidence="3 4">Cofactor biosynthesis; coenzyme A biosynthesis; CoA from (R)-pantothenate: step 2/5.</text>
</comment>
<dbReference type="RefSeq" id="WP_201076269.1">
    <property type="nucleotide sequence ID" value="NZ_CP067420.1"/>
</dbReference>
<dbReference type="SUPFAM" id="SSF52507">
    <property type="entry name" value="Homo-oligomeric flavin-containing Cys decarboxylases, HFCD"/>
    <property type="match status" value="1"/>
</dbReference>
<comment type="cofactor">
    <cofactor evidence="3">
        <name>Mg(2+)</name>
        <dbReference type="ChEBI" id="CHEBI:18420"/>
    </cofactor>
</comment>
<keyword evidence="3" id="KW-0479">Metal-binding</keyword>
<dbReference type="EC" id="6.3.2.5" evidence="3"/>
<accession>A0ABX7B5T1</accession>
<comment type="caution">
    <text evidence="3">Lacks conserved residue(s) required for the propagation of feature annotation.</text>
</comment>
<reference evidence="7" key="1">
    <citation type="submission" date="2021-02" db="EMBL/GenBank/DDBJ databases">
        <title>Skermanella TT6 skin isolate.</title>
        <authorList>
            <person name="Lee K."/>
            <person name="Ganzorig M."/>
        </authorList>
    </citation>
    <scope>NUCLEOTIDE SEQUENCE</scope>
    <source>
        <strain evidence="7">TT6</strain>
    </source>
</reference>
<sequence length="421" mass="44294">MADTPFPEHRILDGKRILLIISGGIAAYKCLDLIRRLKERGARVRCVLTEGGAKFVTPLSVAALSEEKVYMDLWSLTDEAEMGHIRLSREADLVVVAPASANILAKMAAGITDDLATTALLATDKPVMVAPAMNIMMWSHPATQANLATLESRGILRIGPGVGDMACGETGSGRMSEPMEILAAIAAFFGRAAIPKAEAPGPLRGWRALVTSGPTHEPIDPVRYIANRSSGKQGHAIAGALARLGASVTLVSGPTREPDPDGVAMVHVESARDMLAACQDALPVDVAVCAAAVADWRVRAMSSQKLKKEGGQLPALELAENPDILATLSRPGRMRPGLVVGFAAETEKVVAHARAKLARKGCDWIVANDVSPSSGTFGGTSNTVHLLRGDTLEDWPPLSKEEVAQRLAAAIADHLVGTGAE</sequence>
<dbReference type="InterPro" id="IPR035929">
    <property type="entry name" value="CoaB-like_sf"/>
</dbReference>
<dbReference type="GO" id="GO:0004633">
    <property type="term" value="F:phosphopantothenoylcysteine decarboxylase activity"/>
    <property type="evidence" value="ECO:0007669"/>
    <property type="project" value="UniProtKB-EC"/>
</dbReference>
<keyword evidence="3 4" id="KW-0285">Flavoprotein</keyword>
<comment type="similarity">
    <text evidence="3 4">In the N-terminal section; belongs to the HFCD (homo-oligomeric flavin containing Cys decarboxylase) superfamily.</text>
</comment>
<comment type="cofactor">
    <cofactor evidence="3">
        <name>FMN</name>
        <dbReference type="ChEBI" id="CHEBI:58210"/>
    </cofactor>
    <text evidence="3">Binds 1 FMN per subunit.</text>
</comment>
<feature type="region of interest" description="Phosphopantothenate--cysteine ligase" evidence="3">
    <location>
        <begin position="208"/>
        <end position="421"/>
    </location>
</feature>
<feature type="domain" description="Flavoprotein" evidence="5">
    <location>
        <begin position="15"/>
        <end position="185"/>
    </location>
</feature>
<feature type="binding site" evidence="3">
    <location>
        <position position="342"/>
    </location>
    <ligand>
        <name>CTP</name>
        <dbReference type="ChEBI" id="CHEBI:37563"/>
    </ligand>
</feature>
<dbReference type="HAMAP" id="MF_02225">
    <property type="entry name" value="CoaBC"/>
    <property type="match status" value="1"/>
</dbReference>
<keyword evidence="2 3" id="KW-0456">Lyase</keyword>
<dbReference type="Gene3D" id="3.40.50.1950">
    <property type="entry name" value="Flavin prenyltransferase-like"/>
    <property type="match status" value="1"/>
</dbReference>